<dbReference type="AlphaFoldDB" id="A0A1J7BAH9"/>
<dbReference type="Pfam" id="PF09534">
    <property type="entry name" value="Trp_oprn_chp"/>
    <property type="match status" value="1"/>
</dbReference>
<comment type="caution">
    <text evidence="2">The sequence shown here is derived from an EMBL/GenBank/DDBJ whole genome shotgun (WGS) entry which is preliminary data.</text>
</comment>
<organism evidence="2 3">
    <name type="scientific">Mangrovactinospora gilvigrisea</name>
    <dbReference type="NCBI Taxonomy" id="1428644"/>
    <lineage>
        <taxon>Bacteria</taxon>
        <taxon>Bacillati</taxon>
        <taxon>Actinomycetota</taxon>
        <taxon>Actinomycetes</taxon>
        <taxon>Kitasatosporales</taxon>
        <taxon>Streptomycetaceae</taxon>
        <taxon>Mangrovactinospora</taxon>
    </lineage>
</organism>
<keyword evidence="3" id="KW-1185">Reference proteome</keyword>
<dbReference type="NCBIfam" id="TIGR02234">
    <property type="entry name" value="trp_oprn_chp"/>
    <property type="match status" value="1"/>
</dbReference>
<feature type="transmembrane region" description="Helical" evidence="1">
    <location>
        <begin position="45"/>
        <end position="65"/>
    </location>
</feature>
<dbReference type="Proteomes" id="UP000243342">
    <property type="component" value="Unassembled WGS sequence"/>
</dbReference>
<feature type="transmembrane region" description="Helical" evidence="1">
    <location>
        <begin position="119"/>
        <end position="140"/>
    </location>
</feature>
<keyword evidence="1" id="KW-0812">Transmembrane</keyword>
<evidence type="ECO:0000313" key="3">
    <source>
        <dbReference type="Proteomes" id="UP000243342"/>
    </source>
</evidence>
<evidence type="ECO:0000313" key="2">
    <source>
        <dbReference type="EMBL" id="OIV35605.1"/>
    </source>
</evidence>
<keyword evidence="1" id="KW-1133">Transmembrane helix</keyword>
<sequence>MGSALLLAVVGPALVLIGGGQPWAHARATNQFGVIVHVAASGKEVNAAATALALVGLAAVVAVLATRRIGRLVVGAIMALSGAGIAVVAAMGASDTSALRDAASKAGYNPTLSAVTHSAWPWLTLLGGVLLLAGGVLTVARGRTWPGMSRKYDAPTGAAKRVTAASTPADIWKALDRGEDPTA</sequence>
<protein>
    <recommendedName>
        <fullName evidence="4">TIGR02234 family membrane protein</fullName>
    </recommendedName>
</protein>
<dbReference type="InterPro" id="IPR019051">
    <property type="entry name" value="Trp_biosyn_TM_oprn/chp"/>
</dbReference>
<dbReference type="OrthoDB" id="3712369at2"/>
<feature type="transmembrane region" description="Helical" evidence="1">
    <location>
        <begin position="72"/>
        <end position="93"/>
    </location>
</feature>
<evidence type="ECO:0000256" key="1">
    <source>
        <dbReference type="SAM" id="Phobius"/>
    </source>
</evidence>
<dbReference type="InterPro" id="IPR011746">
    <property type="entry name" value="Trp_synth-assoc_CHP"/>
</dbReference>
<dbReference type="EMBL" id="MLCF01000143">
    <property type="protein sequence ID" value="OIV35605.1"/>
    <property type="molecule type" value="Genomic_DNA"/>
</dbReference>
<proteinExistence type="predicted"/>
<evidence type="ECO:0008006" key="4">
    <source>
        <dbReference type="Google" id="ProtNLM"/>
    </source>
</evidence>
<accession>A0A1J7BAH9</accession>
<name>A0A1J7BAH9_9ACTN</name>
<reference evidence="2 3" key="1">
    <citation type="submission" date="2016-10" db="EMBL/GenBank/DDBJ databases">
        <title>Genome sequence of Streptomyces gilvigriseus MUSC 26.</title>
        <authorList>
            <person name="Lee L.-H."/>
            <person name="Ser H.-L."/>
        </authorList>
    </citation>
    <scope>NUCLEOTIDE SEQUENCE [LARGE SCALE GENOMIC DNA]</scope>
    <source>
        <strain evidence="2 3">MUSC 26</strain>
    </source>
</reference>
<keyword evidence="1" id="KW-0472">Membrane</keyword>
<gene>
    <name evidence="2" type="ORF">BIV57_20730</name>
</gene>
<dbReference type="STRING" id="1428644.BIV57_20730"/>